<sequence length="116" mass="13342">MVFDYSLVTIKNIINSIIPNAPKLKLIYLAFLDELCDPIDFSNLNGIEKLIIETNISNIDQIDFSKCESFNELVLNFEDNEYDDDGVDFEVIKDDLNHLEGWKFEHKLGSVKGVRV</sequence>
<evidence type="ECO:0000313" key="1">
    <source>
        <dbReference type="EMBL" id="KXN65488.1"/>
    </source>
</evidence>
<keyword evidence="2" id="KW-1185">Reference proteome</keyword>
<proteinExistence type="predicted"/>
<dbReference type="AlphaFoldDB" id="A0A137NRW7"/>
<dbReference type="EMBL" id="KQ964870">
    <property type="protein sequence ID" value="KXN65488.1"/>
    <property type="molecule type" value="Genomic_DNA"/>
</dbReference>
<dbReference type="Proteomes" id="UP000070444">
    <property type="component" value="Unassembled WGS sequence"/>
</dbReference>
<evidence type="ECO:0008006" key="3">
    <source>
        <dbReference type="Google" id="ProtNLM"/>
    </source>
</evidence>
<accession>A0A137NRW7</accession>
<organism evidence="1 2">
    <name type="scientific">Conidiobolus coronatus (strain ATCC 28846 / CBS 209.66 / NRRL 28638)</name>
    <name type="common">Delacroixia coronata</name>
    <dbReference type="NCBI Taxonomy" id="796925"/>
    <lineage>
        <taxon>Eukaryota</taxon>
        <taxon>Fungi</taxon>
        <taxon>Fungi incertae sedis</taxon>
        <taxon>Zoopagomycota</taxon>
        <taxon>Entomophthoromycotina</taxon>
        <taxon>Entomophthoromycetes</taxon>
        <taxon>Entomophthorales</taxon>
        <taxon>Ancylistaceae</taxon>
        <taxon>Conidiobolus</taxon>
    </lineage>
</organism>
<protein>
    <recommendedName>
        <fullName evidence="3">F-box domain-containing protein</fullName>
    </recommendedName>
</protein>
<reference evidence="1 2" key="1">
    <citation type="journal article" date="2015" name="Genome Biol. Evol.">
        <title>Phylogenomic analyses indicate that early fungi evolved digesting cell walls of algal ancestors of land plants.</title>
        <authorList>
            <person name="Chang Y."/>
            <person name="Wang S."/>
            <person name="Sekimoto S."/>
            <person name="Aerts A.L."/>
            <person name="Choi C."/>
            <person name="Clum A."/>
            <person name="LaButti K.M."/>
            <person name="Lindquist E.A."/>
            <person name="Yee Ngan C."/>
            <person name="Ohm R.A."/>
            <person name="Salamov A.A."/>
            <person name="Grigoriev I.V."/>
            <person name="Spatafora J.W."/>
            <person name="Berbee M.L."/>
        </authorList>
    </citation>
    <scope>NUCLEOTIDE SEQUENCE [LARGE SCALE GENOMIC DNA]</scope>
    <source>
        <strain evidence="1 2">NRRL 28638</strain>
    </source>
</reference>
<gene>
    <name evidence="1" type="ORF">CONCODRAFT_12901</name>
</gene>
<name>A0A137NRW7_CONC2</name>
<evidence type="ECO:0000313" key="2">
    <source>
        <dbReference type="Proteomes" id="UP000070444"/>
    </source>
</evidence>